<evidence type="ECO:0000313" key="1">
    <source>
        <dbReference type="EMBL" id="KAL0944699.1"/>
    </source>
</evidence>
<protein>
    <submittedName>
        <fullName evidence="1">3-ketoacyl-acyl carrier protein reductase</fullName>
    </submittedName>
</protein>
<dbReference type="EMBL" id="VUJX02000001">
    <property type="protein sequence ID" value="KAL0944699.1"/>
    <property type="molecule type" value="Genomic_DNA"/>
</dbReference>
<comment type="caution">
    <text evidence="1">The sequence shown here is derived from an EMBL/GenBank/DDBJ whole genome shotgun (WGS) entry which is preliminary data.</text>
</comment>
<name>A0ACC3ZKN9_COLTU</name>
<accession>A0ACC3ZKN9</accession>
<reference evidence="1 2" key="1">
    <citation type="journal article" date="2020" name="Phytopathology">
        <title>Genome Sequence Resources of Colletotrichum truncatum, C. plurivorum, C. musicola, and C. sojae: Four Species Pathogenic to Soybean (Glycine max).</title>
        <authorList>
            <person name="Rogerio F."/>
            <person name="Boufleur T.R."/>
            <person name="Ciampi-Guillardi M."/>
            <person name="Sukno S.A."/>
            <person name="Thon M.R."/>
            <person name="Massola Junior N.S."/>
            <person name="Baroncelli R."/>
        </authorList>
    </citation>
    <scope>NUCLEOTIDE SEQUENCE [LARGE SCALE GENOMIC DNA]</scope>
    <source>
        <strain evidence="1 2">CMES1059</strain>
    </source>
</reference>
<proteinExistence type="predicted"/>
<sequence length="258" mass="26441">MSLQGKIAVVSGASRGLGAGMALDLAQQGASVMLLYTSDSSASKVDALVTKITSLPHSPRAASCKADLSSLSAPDAVLSALDTWLGAEGKIDILINNAGTEINAPLGAITPESFAKVYDVNVRAPLLLTQALLPRLSTAGGAAARIINISSVGGRFGFPGMGLYCSSKAALEGLTRCWARELGGNGTTVNCVAPGPVQSDMLDNIPAELVAMQKAQTPVQNRLGTTEEVARIVTWLAGPEASWVSGQVISASGGWAMY</sequence>
<evidence type="ECO:0000313" key="2">
    <source>
        <dbReference type="Proteomes" id="UP000805649"/>
    </source>
</evidence>
<organism evidence="1 2">
    <name type="scientific">Colletotrichum truncatum</name>
    <name type="common">Anthracnose fungus</name>
    <name type="synonym">Colletotrichum capsici</name>
    <dbReference type="NCBI Taxonomy" id="5467"/>
    <lineage>
        <taxon>Eukaryota</taxon>
        <taxon>Fungi</taxon>
        <taxon>Dikarya</taxon>
        <taxon>Ascomycota</taxon>
        <taxon>Pezizomycotina</taxon>
        <taxon>Sordariomycetes</taxon>
        <taxon>Hypocreomycetidae</taxon>
        <taxon>Glomerellales</taxon>
        <taxon>Glomerellaceae</taxon>
        <taxon>Colletotrichum</taxon>
        <taxon>Colletotrichum truncatum species complex</taxon>
    </lineage>
</organism>
<dbReference type="Proteomes" id="UP000805649">
    <property type="component" value="Unassembled WGS sequence"/>
</dbReference>
<keyword evidence="2" id="KW-1185">Reference proteome</keyword>
<gene>
    <name evidence="1" type="ORF">CTRU02_202586</name>
</gene>